<dbReference type="GO" id="GO:0070043">
    <property type="term" value="F:rRNA (guanine-N7-)-methyltransferase activity"/>
    <property type="evidence" value="ECO:0007669"/>
    <property type="project" value="TreeGrafter"/>
</dbReference>
<keyword evidence="3" id="KW-0694">RNA-binding</keyword>
<dbReference type="EMBL" id="SRSD01000003">
    <property type="protein sequence ID" value="KAA0893346.1"/>
    <property type="molecule type" value="Genomic_DNA"/>
</dbReference>
<evidence type="ECO:0000256" key="3">
    <source>
        <dbReference type="PROSITE-ProRule" id="PRU00529"/>
    </source>
</evidence>
<dbReference type="PANTHER" id="PTHR47313:SF1">
    <property type="entry name" value="RIBOSOMAL RNA LARGE SUBUNIT METHYLTRANSFERASE K_L"/>
    <property type="match status" value="1"/>
</dbReference>
<evidence type="ECO:0000313" key="7">
    <source>
        <dbReference type="Proteomes" id="UP000324298"/>
    </source>
</evidence>
<dbReference type="CDD" id="cd11715">
    <property type="entry name" value="THUMP_AdoMetMT"/>
    <property type="match status" value="1"/>
</dbReference>
<keyword evidence="7" id="KW-1185">Reference proteome</keyword>
<dbReference type="InterPro" id="IPR054170">
    <property type="entry name" value="RlmL_1st"/>
</dbReference>
<dbReference type="Gene3D" id="3.30.2130.30">
    <property type="match status" value="1"/>
</dbReference>
<dbReference type="GO" id="GO:0003723">
    <property type="term" value="F:RNA binding"/>
    <property type="evidence" value="ECO:0007669"/>
    <property type="project" value="UniProtKB-UniRule"/>
</dbReference>
<dbReference type="Pfam" id="PF01170">
    <property type="entry name" value="UPF0020"/>
    <property type="match status" value="1"/>
</dbReference>
<evidence type="ECO:0000256" key="4">
    <source>
        <dbReference type="SAM" id="MobiDB-lite"/>
    </source>
</evidence>
<keyword evidence="1 6" id="KW-0489">Methyltransferase</keyword>
<keyword evidence="2 6" id="KW-0808">Transferase</keyword>
<dbReference type="Proteomes" id="UP000324298">
    <property type="component" value="Unassembled WGS sequence"/>
</dbReference>
<dbReference type="Pfam" id="PF22020">
    <property type="entry name" value="RlmL_1st"/>
    <property type="match status" value="1"/>
</dbReference>
<name>A0A5A9XJS1_9BACT</name>
<dbReference type="InterPro" id="IPR029063">
    <property type="entry name" value="SAM-dependent_MTases_sf"/>
</dbReference>
<dbReference type="SUPFAM" id="SSF53335">
    <property type="entry name" value="S-adenosyl-L-methionine-dependent methyltransferases"/>
    <property type="match status" value="1"/>
</dbReference>
<evidence type="ECO:0000313" key="6">
    <source>
        <dbReference type="EMBL" id="KAA0893346.1"/>
    </source>
</evidence>
<dbReference type="InterPro" id="IPR004114">
    <property type="entry name" value="THUMP_dom"/>
</dbReference>
<dbReference type="OrthoDB" id="9809404at2"/>
<protein>
    <submittedName>
        <fullName evidence="6">RNA methyltransferase</fullName>
    </submittedName>
</protein>
<dbReference type="PROSITE" id="PS00092">
    <property type="entry name" value="N6_MTASE"/>
    <property type="match status" value="1"/>
</dbReference>
<dbReference type="RefSeq" id="WP_149306662.1">
    <property type="nucleotide sequence ID" value="NZ_SRSD01000003.1"/>
</dbReference>
<dbReference type="PANTHER" id="PTHR47313">
    <property type="entry name" value="RIBOSOMAL RNA LARGE SUBUNIT METHYLTRANSFERASE K/L"/>
    <property type="match status" value="1"/>
</dbReference>
<dbReference type="Gene3D" id="3.40.50.150">
    <property type="entry name" value="Vaccinia Virus protein VP39"/>
    <property type="match status" value="1"/>
</dbReference>
<gene>
    <name evidence="6" type="ORF">ET418_05895</name>
</gene>
<evidence type="ECO:0000259" key="5">
    <source>
        <dbReference type="PROSITE" id="PS51165"/>
    </source>
</evidence>
<reference evidence="6 7" key="1">
    <citation type="submission" date="2019-04" db="EMBL/GenBank/DDBJ databases">
        <title>Geobacter ruber sp. nov., ferric-reducing bacteria isolated from paddy soil.</title>
        <authorList>
            <person name="Xu Z."/>
            <person name="Masuda Y."/>
            <person name="Itoh H."/>
            <person name="Senoo K."/>
        </authorList>
    </citation>
    <scope>NUCLEOTIDE SEQUENCE [LARGE SCALE GENOMIC DNA]</scope>
    <source>
        <strain evidence="6 7">Red88</strain>
    </source>
</reference>
<evidence type="ECO:0000256" key="1">
    <source>
        <dbReference type="ARBA" id="ARBA00022603"/>
    </source>
</evidence>
<dbReference type="GO" id="GO:0008990">
    <property type="term" value="F:rRNA (guanine-N2-)-methyltransferase activity"/>
    <property type="evidence" value="ECO:0007669"/>
    <property type="project" value="TreeGrafter"/>
</dbReference>
<organism evidence="6 7">
    <name type="scientific">Oryzomonas rubra</name>
    <dbReference type="NCBI Taxonomy" id="2509454"/>
    <lineage>
        <taxon>Bacteria</taxon>
        <taxon>Pseudomonadati</taxon>
        <taxon>Thermodesulfobacteriota</taxon>
        <taxon>Desulfuromonadia</taxon>
        <taxon>Geobacterales</taxon>
        <taxon>Geobacteraceae</taxon>
        <taxon>Oryzomonas</taxon>
    </lineage>
</organism>
<dbReference type="SMART" id="SM00981">
    <property type="entry name" value="THUMP"/>
    <property type="match status" value="1"/>
</dbReference>
<feature type="domain" description="THUMP" evidence="5">
    <location>
        <begin position="63"/>
        <end position="174"/>
    </location>
</feature>
<dbReference type="AlphaFoldDB" id="A0A5A9XJS1"/>
<comment type="caution">
    <text evidence="6">The sequence shown here is derived from an EMBL/GenBank/DDBJ whole genome shotgun (WGS) entry which is preliminary data.</text>
</comment>
<accession>A0A5A9XJS1</accession>
<dbReference type="InterPro" id="IPR000241">
    <property type="entry name" value="RlmKL-like_Mtase"/>
</dbReference>
<sequence length="393" mass="43294">MSEKNHILRPGPRQAQRPDPKMTCFAAVPRGAEEIAAHELEQLGVGDVAAGRGGVSFTCNREGLYRANLWLRTASRVLVQLALFPCLSPEELYAGVYAIPWQELITPAMTLAVDCSLRDSALTHSGFVALKTKDAVVDRIREACGSRPSVDTAAPDVRINVHLSKNVCTVSLDSSGDALDRRGYRLERNEAPMRETLAAAVVALTGWDGSIPLADPMCGSGTIPVEAALLAAHVPPGLKRSFGFERWQDFDERVWKRLLREAEGGMQRLPLGLITGYDRDSRALALAARNAALAGFEGQVHFFHAALEEFQPEGDKGVVIINPPYGKRLGDEDELRELYCQIGDVLKKRCRGWTGFILTGNLELAKYIGLKASRRYVLFNGPIECRLLKYEMY</sequence>
<feature type="region of interest" description="Disordered" evidence="4">
    <location>
        <begin position="1"/>
        <end position="20"/>
    </location>
</feature>
<dbReference type="InterPro" id="IPR002052">
    <property type="entry name" value="DNA_methylase_N6_adenine_CS"/>
</dbReference>
<dbReference type="PROSITE" id="PS51165">
    <property type="entry name" value="THUMP"/>
    <property type="match status" value="1"/>
</dbReference>
<dbReference type="Pfam" id="PF02926">
    <property type="entry name" value="THUMP"/>
    <property type="match status" value="1"/>
</dbReference>
<evidence type="ECO:0000256" key="2">
    <source>
        <dbReference type="ARBA" id="ARBA00022679"/>
    </source>
</evidence>
<proteinExistence type="predicted"/>